<dbReference type="InterPro" id="IPR003352">
    <property type="entry name" value="PTS_EIIC"/>
</dbReference>
<feature type="transmembrane region" description="Helical" evidence="13">
    <location>
        <begin position="91"/>
        <end position="113"/>
    </location>
</feature>
<feature type="transmembrane region" description="Helical" evidence="13">
    <location>
        <begin position="258"/>
        <end position="281"/>
    </location>
</feature>
<dbReference type="EMBL" id="BSRI01000001">
    <property type="protein sequence ID" value="GLV54546.1"/>
    <property type="molecule type" value="Genomic_DNA"/>
</dbReference>
<feature type="domain" description="PTS EIIB type-1" evidence="14">
    <location>
        <begin position="445"/>
        <end position="526"/>
    </location>
</feature>
<evidence type="ECO:0000256" key="5">
    <source>
        <dbReference type="ARBA" id="ARBA00022679"/>
    </source>
</evidence>
<feature type="transmembrane region" description="Helical" evidence="13">
    <location>
        <begin position="367"/>
        <end position="389"/>
    </location>
</feature>
<dbReference type="PANTHER" id="PTHR30009">
    <property type="entry name" value="CYTOCHROME C-TYPE SYNTHESIS PROTEIN AND PTS TRANSMEMBRANE COMPONENT"/>
    <property type="match status" value="1"/>
</dbReference>
<feature type="active site" description="Phosphocysteine intermediate; for EIIB activity" evidence="11">
    <location>
        <position position="467"/>
    </location>
</feature>
<keyword evidence="5" id="KW-0808">Transferase</keyword>
<feature type="transmembrane region" description="Helical" evidence="13">
    <location>
        <begin position="125"/>
        <end position="144"/>
    </location>
</feature>
<protein>
    <submittedName>
        <fullName evidence="16">PTS acetylglucosamine transporter subunit IIB</fullName>
    </submittedName>
</protein>
<evidence type="ECO:0000256" key="9">
    <source>
        <dbReference type="ARBA" id="ARBA00022989"/>
    </source>
</evidence>
<keyword evidence="2" id="KW-0813">Transport</keyword>
<evidence type="ECO:0000256" key="7">
    <source>
        <dbReference type="ARBA" id="ARBA00022692"/>
    </source>
</evidence>
<dbReference type="PROSITE" id="PS51103">
    <property type="entry name" value="PTS_EIIC_TYPE_1"/>
    <property type="match status" value="1"/>
</dbReference>
<comment type="subcellular location">
    <subcellularLocation>
        <location evidence="1">Cell membrane</location>
        <topology evidence="1">Multi-pass membrane protein</topology>
    </subcellularLocation>
</comment>
<dbReference type="SUPFAM" id="SSF55604">
    <property type="entry name" value="Glucose permease domain IIB"/>
    <property type="match status" value="1"/>
</dbReference>
<feature type="transmembrane region" description="Helical" evidence="13">
    <location>
        <begin position="164"/>
        <end position="184"/>
    </location>
</feature>
<keyword evidence="6" id="KW-0598">Phosphotransferase system</keyword>
<keyword evidence="4" id="KW-0762">Sugar transport</keyword>
<evidence type="ECO:0000259" key="14">
    <source>
        <dbReference type="PROSITE" id="PS51098"/>
    </source>
</evidence>
<evidence type="ECO:0000256" key="11">
    <source>
        <dbReference type="PROSITE-ProRule" id="PRU00421"/>
    </source>
</evidence>
<evidence type="ECO:0000256" key="1">
    <source>
        <dbReference type="ARBA" id="ARBA00004651"/>
    </source>
</evidence>
<evidence type="ECO:0000256" key="6">
    <source>
        <dbReference type="ARBA" id="ARBA00022683"/>
    </source>
</evidence>
<feature type="transmembrane region" description="Helical" evidence="13">
    <location>
        <begin position="191"/>
        <end position="212"/>
    </location>
</feature>
<dbReference type="InterPro" id="IPR050429">
    <property type="entry name" value="PTS_Glucose_EIICBA"/>
</dbReference>
<dbReference type="PANTHER" id="PTHR30009:SF4">
    <property type="entry name" value="PTS SYSTEM N-ACETYLGLUCOSAMINE-SPECIFIC EIICBA COMPONENT"/>
    <property type="match status" value="1"/>
</dbReference>
<evidence type="ECO:0000256" key="2">
    <source>
        <dbReference type="ARBA" id="ARBA00022448"/>
    </source>
</evidence>
<evidence type="ECO:0000259" key="15">
    <source>
        <dbReference type="PROSITE" id="PS51103"/>
    </source>
</evidence>
<proteinExistence type="predicted"/>
<dbReference type="PROSITE" id="PS51098">
    <property type="entry name" value="PTS_EIIB_TYPE_1"/>
    <property type="match status" value="1"/>
</dbReference>
<feature type="transmembrane region" description="Helical" evidence="13">
    <location>
        <begin position="64"/>
        <end position="85"/>
    </location>
</feature>
<keyword evidence="7 13" id="KW-0812">Transmembrane</keyword>
<dbReference type="NCBIfam" id="TIGR00826">
    <property type="entry name" value="EIIB_glc"/>
    <property type="match status" value="1"/>
</dbReference>
<accession>A0ABQ6FJY2</accession>
<dbReference type="Proteomes" id="UP001344906">
    <property type="component" value="Unassembled WGS sequence"/>
</dbReference>
<keyword evidence="9 13" id="KW-1133">Transmembrane helix</keyword>
<evidence type="ECO:0000256" key="3">
    <source>
        <dbReference type="ARBA" id="ARBA00022475"/>
    </source>
</evidence>
<dbReference type="Gene3D" id="3.30.1360.60">
    <property type="entry name" value="Glucose permease domain IIB"/>
    <property type="match status" value="1"/>
</dbReference>
<evidence type="ECO:0000256" key="8">
    <source>
        <dbReference type="ARBA" id="ARBA00022777"/>
    </source>
</evidence>
<sequence length="527" mass="56038">MSSITTSPTSTGDRVLGALQSVGRSLMLPIAVLPAAALLLRLGQPDLLGGIHWGVIHLDWIANAGNAIFTNLPLIFAIGIAIGLSGGEGSAALAAVVGFLVFTAVFNTIIPQVKGADGTMGPDPNISMGVLSGILMGIVSAGLYKRFYDIRLPDYLGFFGGRRFVPIITAFAALILGLIFGIIWPPINSGINALGTGIVSLGAVGAGIYGFLNRLLIPTGLHHVLNSYFWFQLGNYKGPGGTVVHGDLNRYFAGDPNAGYYMAGFFPMMMFGLPAACFAMIRHAKYPKVAAGILLSAAFASFLTGITEPIEFAFLFVAPVLFVVHAVLTGTALAVCYLLQIKIGFGFSAGLIDFVLNFNKSNTTNPWLLLLVGLIYGVIYYFVFSFFIVRFNLGTPGRGEESTGLAPDWILPESQRRPAASRSTAASPAATGEAVATEEAEDKDTVLAREVLSALGGKENIESLEGCITRLRTFVNQPDKIDEPRLKSLGASGVIKKGKIVQVVMGTQSDRIASRINRLRKENNVEV</sequence>
<dbReference type="CDD" id="cd00212">
    <property type="entry name" value="PTS_IIB_glc"/>
    <property type="match status" value="1"/>
</dbReference>
<evidence type="ECO:0000256" key="13">
    <source>
        <dbReference type="SAM" id="Phobius"/>
    </source>
</evidence>
<reference evidence="16 17" key="1">
    <citation type="submission" date="2023-02" db="EMBL/GenBank/DDBJ databases">
        <title>Dictyobacter halimunensis sp. nov., a new member of the class Ktedonobacteria from forest soil in a geothermal area.</title>
        <authorList>
            <person name="Rachmania M.K."/>
            <person name="Ningsih F."/>
            <person name="Sakai Y."/>
            <person name="Yabe S."/>
            <person name="Yokota A."/>
            <person name="Sjamsuridzal W."/>
        </authorList>
    </citation>
    <scope>NUCLEOTIDE SEQUENCE [LARGE SCALE GENOMIC DNA]</scope>
    <source>
        <strain evidence="16 17">S3.2.2.5</strain>
    </source>
</reference>
<evidence type="ECO:0000313" key="16">
    <source>
        <dbReference type="EMBL" id="GLV54546.1"/>
    </source>
</evidence>
<keyword evidence="8" id="KW-0418">Kinase</keyword>
<dbReference type="RefSeq" id="WP_338248204.1">
    <property type="nucleotide sequence ID" value="NZ_BSRI01000001.1"/>
</dbReference>
<dbReference type="InterPro" id="IPR013013">
    <property type="entry name" value="PTS_EIIC_1"/>
</dbReference>
<name>A0ABQ6FJY2_9CHLR</name>
<feature type="domain" description="PTS EIIC type-1" evidence="15">
    <location>
        <begin position="13"/>
        <end position="400"/>
    </location>
</feature>
<gene>
    <name evidence="16" type="primary">nagE</name>
    <name evidence="16" type="ORF">KDH_13930</name>
</gene>
<comment type="caution">
    <text evidence="16">The sequence shown here is derived from an EMBL/GenBank/DDBJ whole genome shotgun (WGS) entry which is preliminary data.</text>
</comment>
<feature type="transmembrane region" description="Helical" evidence="13">
    <location>
        <begin position="312"/>
        <end position="336"/>
    </location>
</feature>
<evidence type="ECO:0000256" key="4">
    <source>
        <dbReference type="ARBA" id="ARBA00022597"/>
    </source>
</evidence>
<keyword evidence="3" id="KW-1003">Cell membrane</keyword>
<evidence type="ECO:0000256" key="10">
    <source>
        <dbReference type="ARBA" id="ARBA00023136"/>
    </source>
</evidence>
<organism evidence="16 17">
    <name type="scientific">Dictyobacter halimunensis</name>
    <dbReference type="NCBI Taxonomy" id="3026934"/>
    <lineage>
        <taxon>Bacteria</taxon>
        <taxon>Bacillati</taxon>
        <taxon>Chloroflexota</taxon>
        <taxon>Ktedonobacteria</taxon>
        <taxon>Ktedonobacterales</taxon>
        <taxon>Dictyobacteraceae</taxon>
        <taxon>Dictyobacter</taxon>
    </lineage>
</organism>
<dbReference type="InterPro" id="IPR036878">
    <property type="entry name" value="Glu_permease_IIB"/>
</dbReference>
<evidence type="ECO:0000313" key="17">
    <source>
        <dbReference type="Proteomes" id="UP001344906"/>
    </source>
</evidence>
<keyword evidence="17" id="KW-1185">Reference proteome</keyword>
<keyword evidence="10 13" id="KW-0472">Membrane</keyword>
<dbReference type="Pfam" id="PF02378">
    <property type="entry name" value="PTS_EIIC"/>
    <property type="match status" value="1"/>
</dbReference>
<feature type="transmembrane region" description="Helical" evidence="13">
    <location>
        <begin position="288"/>
        <end position="306"/>
    </location>
</feature>
<dbReference type="Pfam" id="PF00367">
    <property type="entry name" value="PTS_EIIB"/>
    <property type="match status" value="1"/>
</dbReference>
<dbReference type="InterPro" id="IPR001996">
    <property type="entry name" value="PTS_IIB_1"/>
</dbReference>
<feature type="compositionally biased region" description="Low complexity" evidence="12">
    <location>
        <begin position="418"/>
        <end position="435"/>
    </location>
</feature>
<evidence type="ECO:0000256" key="12">
    <source>
        <dbReference type="SAM" id="MobiDB-lite"/>
    </source>
</evidence>
<feature type="transmembrane region" description="Helical" evidence="13">
    <location>
        <begin position="26"/>
        <end position="43"/>
    </location>
</feature>
<dbReference type="InterPro" id="IPR018113">
    <property type="entry name" value="PTrfase_EIIB_Cys"/>
</dbReference>
<feature type="region of interest" description="Disordered" evidence="12">
    <location>
        <begin position="418"/>
        <end position="442"/>
    </location>
</feature>